<feature type="non-terminal residue" evidence="1">
    <location>
        <position position="1"/>
    </location>
</feature>
<dbReference type="AlphaFoldDB" id="A0A1A8DZ39"/>
<sequence length="55" mass="6215">NTKLFTTSAAKPLFYFLLSLSARRLSPSILLHINQPDTHTHSHTETQMSCFQLAV</sequence>
<feature type="non-terminal residue" evidence="1">
    <location>
        <position position="55"/>
    </location>
</feature>
<dbReference type="EMBL" id="HAEA01010041">
    <property type="protein sequence ID" value="SBQ38521.1"/>
    <property type="molecule type" value="Transcribed_RNA"/>
</dbReference>
<evidence type="ECO:0000313" key="1">
    <source>
        <dbReference type="EMBL" id="SBQ38521.1"/>
    </source>
</evidence>
<protein>
    <submittedName>
        <fullName evidence="1">Uncharacterized protein</fullName>
    </submittedName>
</protein>
<name>A0A1A8DZ39_NOTKA</name>
<proteinExistence type="predicted"/>
<reference evidence="1" key="1">
    <citation type="submission" date="2016-05" db="EMBL/GenBank/DDBJ databases">
        <authorList>
            <person name="Lavstsen T."/>
            <person name="Jespersen J.S."/>
        </authorList>
    </citation>
    <scope>NUCLEOTIDE SEQUENCE</scope>
    <source>
        <tissue evidence="1">Brain</tissue>
    </source>
</reference>
<reference evidence="1" key="2">
    <citation type="submission" date="2016-06" db="EMBL/GenBank/DDBJ databases">
        <title>The genome of a short-lived fish provides insights into sex chromosome evolution and the genetic control of aging.</title>
        <authorList>
            <person name="Reichwald K."/>
            <person name="Felder M."/>
            <person name="Petzold A."/>
            <person name="Koch P."/>
            <person name="Groth M."/>
            <person name="Platzer M."/>
        </authorList>
    </citation>
    <scope>NUCLEOTIDE SEQUENCE</scope>
    <source>
        <tissue evidence="1">Brain</tissue>
    </source>
</reference>
<organism evidence="1">
    <name type="scientific">Nothobranchius kadleci</name>
    <name type="common">African annual killifish</name>
    <dbReference type="NCBI Taxonomy" id="1051664"/>
    <lineage>
        <taxon>Eukaryota</taxon>
        <taxon>Metazoa</taxon>
        <taxon>Chordata</taxon>
        <taxon>Craniata</taxon>
        <taxon>Vertebrata</taxon>
        <taxon>Euteleostomi</taxon>
        <taxon>Actinopterygii</taxon>
        <taxon>Neopterygii</taxon>
        <taxon>Teleostei</taxon>
        <taxon>Neoteleostei</taxon>
        <taxon>Acanthomorphata</taxon>
        <taxon>Ovalentaria</taxon>
        <taxon>Atherinomorphae</taxon>
        <taxon>Cyprinodontiformes</taxon>
        <taxon>Nothobranchiidae</taxon>
        <taxon>Nothobranchius</taxon>
    </lineage>
</organism>
<accession>A0A1A8DZ39</accession>
<gene>
    <name evidence="1" type="primary">Nfu_g_1_009839</name>
</gene>